<comment type="caution">
    <text evidence="1">The sequence shown here is derived from an EMBL/GenBank/DDBJ whole genome shotgun (WGS) entry which is preliminary data.</text>
</comment>
<organism evidence="1 2">
    <name type="scientific">Okeania hirsuta</name>
    <dbReference type="NCBI Taxonomy" id="1458930"/>
    <lineage>
        <taxon>Bacteria</taxon>
        <taxon>Bacillati</taxon>
        <taxon>Cyanobacteriota</taxon>
        <taxon>Cyanophyceae</taxon>
        <taxon>Oscillatoriophycideae</taxon>
        <taxon>Oscillatoriales</taxon>
        <taxon>Microcoleaceae</taxon>
        <taxon>Okeania</taxon>
    </lineage>
</organism>
<reference evidence="1 2" key="1">
    <citation type="journal article" date="2018" name="ACS Chem. Biol.">
        <title>Ketoreductase domain dysfunction expands chemodiversity: malyngamide biosynthesis in the cyanobacterium Okeania hirsuta.</title>
        <authorList>
            <person name="Moss N.A."/>
            <person name="Leao T."/>
            <person name="Rankin M."/>
            <person name="McCullough T.M."/>
            <person name="Qu P."/>
            <person name="Korobeynikov A."/>
            <person name="Smith J.L."/>
            <person name="Gerwick L."/>
            <person name="Gerwick W.H."/>
        </authorList>
    </citation>
    <scope>NUCLEOTIDE SEQUENCE [LARGE SCALE GENOMIC DNA]</scope>
    <source>
        <strain evidence="1 2">PAB10Feb10-1</strain>
    </source>
</reference>
<dbReference type="AlphaFoldDB" id="A0A3N6P388"/>
<keyword evidence="2" id="KW-1185">Reference proteome</keyword>
<dbReference type="EMBL" id="RCBY01000025">
    <property type="protein sequence ID" value="RQH49887.1"/>
    <property type="molecule type" value="Genomic_DNA"/>
</dbReference>
<evidence type="ECO:0000313" key="1">
    <source>
        <dbReference type="EMBL" id="RQH49887.1"/>
    </source>
</evidence>
<proteinExistence type="predicted"/>
<gene>
    <name evidence="1" type="ORF">D5R40_06845</name>
</gene>
<name>A0A3N6P388_9CYAN</name>
<accession>A0A3N6P388</accession>
<dbReference type="Pfam" id="PF08846">
    <property type="entry name" value="DUF1816"/>
    <property type="match status" value="1"/>
</dbReference>
<dbReference type="InterPro" id="IPR014945">
    <property type="entry name" value="DUF1816"/>
</dbReference>
<dbReference type="OrthoDB" id="560125at2"/>
<dbReference type="RefSeq" id="WP_124142644.1">
    <property type="nucleotide sequence ID" value="NZ_CAWOKI010000001.1"/>
</dbReference>
<protein>
    <submittedName>
        <fullName evidence="1">DUF1816 domain-containing protein</fullName>
    </submittedName>
</protein>
<sequence length="94" mass="10643">MKETLANLLNFSGLAWWVKIFTTNPCCTYYFGPFFTFEEAKAAEAGYIEDLKDESAQGIQVFIEQSKPVELTIYDELENSSNETVINPAFSPQT</sequence>
<evidence type="ECO:0000313" key="2">
    <source>
        <dbReference type="Proteomes" id="UP000269154"/>
    </source>
</evidence>
<dbReference type="Proteomes" id="UP000269154">
    <property type="component" value="Unassembled WGS sequence"/>
</dbReference>